<dbReference type="CDD" id="cd01998">
    <property type="entry name" value="MnmA_TRMU-like"/>
    <property type="match status" value="1"/>
</dbReference>
<dbReference type="HAMAP" id="MF_00144">
    <property type="entry name" value="tRNA_thiouridyl_MnmA"/>
    <property type="match status" value="1"/>
</dbReference>
<protein>
    <submittedName>
        <fullName evidence="10">Uncharacterized protein</fullName>
    </submittedName>
</protein>
<keyword evidence="7" id="KW-1015">Disulfide bond</keyword>
<dbReference type="InterPro" id="IPR014729">
    <property type="entry name" value="Rossmann-like_a/b/a_fold"/>
</dbReference>
<dbReference type="GO" id="GO:0016783">
    <property type="term" value="F:sulfurtransferase activity"/>
    <property type="evidence" value="ECO:0007669"/>
    <property type="project" value="InterPro"/>
</dbReference>
<evidence type="ECO:0000256" key="7">
    <source>
        <dbReference type="ARBA" id="ARBA00023157"/>
    </source>
</evidence>
<reference evidence="10" key="1">
    <citation type="submission" date="2018-05" db="EMBL/GenBank/DDBJ databases">
        <authorList>
            <person name="Lanie J.A."/>
            <person name="Ng W.-L."/>
            <person name="Kazmierczak K.M."/>
            <person name="Andrzejewski T.M."/>
            <person name="Davidsen T.M."/>
            <person name="Wayne K.J."/>
            <person name="Tettelin H."/>
            <person name="Glass J.I."/>
            <person name="Rusch D."/>
            <person name="Podicherti R."/>
            <person name="Tsui H.-C.T."/>
            <person name="Winkler M.E."/>
        </authorList>
    </citation>
    <scope>NUCLEOTIDE SEQUENCE</scope>
</reference>
<evidence type="ECO:0000259" key="8">
    <source>
        <dbReference type="Pfam" id="PF20258"/>
    </source>
</evidence>
<dbReference type="NCBIfam" id="NF001138">
    <property type="entry name" value="PRK00143.1"/>
    <property type="match status" value="1"/>
</dbReference>
<evidence type="ECO:0000256" key="6">
    <source>
        <dbReference type="ARBA" id="ARBA00022884"/>
    </source>
</evidence>
<dbReference type="AlphaFoldDB" id="A0A382F666"/>
<dbReference type="Pfam" id="PF03054">
    <property type="entry name" value="tRNA_Me_trans"/>
    <property type="match status" value="1"/>
</dbReference>
<dbReference type="Gene3D" id="3.40.50.620">
    <property type="entry name" value="HUPs"/>
    <property type="match status" value="1"/>
</dbReference>
<dbReference type="GO" id="GO:0000049">
    <property type="term" value="F:tRNA binding"/>
    <property type="evidence" value="ECO:0007669"/>
    <property type="project" value="UniProtKB-KW"/>
</dbReference>
<dbReference type="Pfam" id="PF20258">
    <property type="entry name" value="tRNA_Me_trans_C"/>
    <property type="match status" value="1"/>
</dbReference>
<evidence type="ECO:0000313" key="10">
    <source>
        <dbReference type="EMBL" id="SVB58450.1"/>
    </source>
</evidence>
<dbReference type="InterPro" id="IPR004506">
    <property type="entry name" value="MnmA-like"/>
</dbReference>
<dbReference type="SUPFAM" id="SSF52402">
    <property type="entry name" value="Adenine nucleotide alpha hydrolases-like"/>
    <property type="match status" value="1"/>
</dbReference>
<proteinExistence type="inferred from homology"/>
<dbReference type="InterPro" id="IPR046885">
    <property type="entry name" value="MnmA-like_C"/>
</dbReference>
<dbReference type="Pfam" id="PF20259">
    <property type="entry name" value="tRNA_Me_trans_M"/>
    <property type="match status" value="1"/>
</dbReference>
<evidence type="ECO:0000256" key="2">
    <source>
        <dbReference type="ARBA" id="ARBA00022679"/>
    </source>
</evidence>
<dbReference type="Gene3D" id="2.40.30.10">
    <property type="entry name" value="Translation factors"/>
    <property type="match status" value="1"/>
</dbReference>
<dbReference type="Gene3D" id="2.30.30.280">
    <property type="entry name" value="Adenine nucleotide alpha hydrolases-like domains"/>
    <property type="match status" value="1"/>
</dbReference>
<dbReference type="InterPro" id="IPR023382">
    <property type="entry name" value="MnmA-like_central_sf"/>
</dbReference>
<evidence type="ECO:0000256" key="4">
    <source>
        <dbReference type="ARBA" id="ARBA00022741"/>
    </source>
</evidence>
<evidence type="ECO:0000256" key="5">
    <source>
        <dbReference type="ARBA" id="ARBA00022840"/>
    </source>
</evidence>
<keyword evidence="5" id="KW-0067">ATP-binding</keyword>
<dbReference type="InterPro" id="IPR046884">
    <property type="entry name" value="MnmA-like_central"/>
</dbReference>
<keyword evidence="1" id="KW-0820">tRNA-binding</keyword>
<gene>
    <name evidence="10" type="ORF">METZ01_LOCUS211304</name>
</gene>
<name>A0A382F666_9ZZZZ</name>
<accession>A0A382F666</accession>
<keyword evidence="4" id="KW-0547">Nucleotide-binding</keyword>
<dbReference type="GO" id="GO:0002143">
    <property type="term" value="P:tRNA wobble position uridine thiolation"/>
    <property type="evidence" value="ECO:0007669"/>
    <property type="project" value="TreeGrafter"/>
</dbReference>
<dbReference type="PANTHER" id="PTHR11933">
    <property type="entry name" value="TRNA 5-METHYLAMINOMETHYL-2-THIOURIDYLATE -METHYLTRANSFERASE"/>
    <property type="match status" value="1"/>
</dbReference>
<keyword evidence="3" id="KW-0819">tRNA processing</keyword>
<dbReference type="PANTHER" id="PTHR11933:SF5">
    <property type="entry name" value="MITOCHONDRIAL TRNA-SPECIFIC 2-THIOURIDYLASE 1"/>
    <property type="match status" value="1"/>
</dbReference>
<evidence type="ECO:0000256" key="3">
    <source>
        <dbReference type="ARBA" id="ARBA00022694"/>
    </source>
</evidence>
<keyword evidence="2" id="KW-0808">Transferase</keyword>
<sequence length="361" mass="40955">MNNLNTEKIVIAMSGGVDSSVAAALLKQRGREVVGISLQLWNYSADSTERFGTCCSLDDLGDARRVADEVGIPFYILNMEKEFKEEVVDYFVSEYLKARTPIPCTLCNQRLKFDHLISRTEEFGYERVATGHYAMITKDNATGRFAVKRGVDRSRDQSYFLFNLSQEQLSQLEFPLGDTDKKEVRDIARELGLKVAEKPESREICFVPDNDYASFIERRVSKENFCEGNIVNNDGEILGRHRGYPAFTIGQRKGLNIGGLKEPHYVTSIDSCKNEVTVGPQKDLYRSQFFVDKVNWYLPKKESFESQVQIRYRHNGSTAIVTPLPSERARVEFSEPQLSITPGQSAVFYVDDFIVGGGWIE</sequence>
<dbReference type="EMBL" id="UINC01048200">
    <property type="protein sequence ID" value="SVB58450.1"/>
    <property type="molecule type" value="Genomic_DNA"/>
</dbReference>
<keyword evidence="6" id="KW-0694">RNA-binding</keyword>
<organism evidence="10">
    <name type="scientific">marine metagenome</name>
    <dbReference type="NCBI Taxonomy" id="408172"/>
    <lineage>
        <taxon>unclassified sequences</taxon>
        <taxon>metagenomes</taxon>
        <taxon>ecological metagenomes</taxon>
    </lineage>
</organism>
<evidence type="ECO:0000256" key="1">
    <source>
        <dbReference type="ARBA" id="ARBA00022555"/>
    </source>
</evidence>
<dbReference type="FunFam" id="2.30.30.280:FF:000001">
    <property type="entry name" value="tRNA-specific 2-thiouridylase MnmA"/>
    <property type="match status" value="1"/>
</dbReference>
<dbReference type="GO" id="GO:0005524">
    <property type="term" value="F:ATP binding"/>
    <property type="evidence" value="ECO:0007669"/>
    <property type="project" value="UniProtKB-KW"/>
</dbReference>
<feature type="domain" description="tRNA-specific 2-thiouridylase MnmA-like central" evidence="9">
    <location>
        <begin position="214"/>
        <end position="279"/>
    </location>
</feature>
<evidence type="ECO:0000259" key="9">
    <source>
        <dbReference type="Pfam" id="PF20259"/>
    </source>
</evidence>
<dbReference type="FunFam" id="3.40.50.620:FF:000115">
    <property type="entry name" value="tRNA-specific 2-thiouridylase MnmA"/>
    <property type="match status" value="1"/>
</dbReference>
<feature type="domain" description="tRNA-specific 2-thiouridylase MnmA-like C-terminal" evidence="8">
    <location>
        <begin position="287"/>
        <end position="360"/>
    </location>
</feature>
<dbReference type="NCBIfam" id="TIGR00420">
    <property type="entry name" value="trmU"/>
    <property type="match status" value="1"/>
</dbReference>